<evidence type="ECO:0000313" key="1">
    <source>
        <dbReference type="EMBL" id="KAK8482643.1"/>
    </source>
</evidence>
<keyword evidence="2" id="KW-1185">Reference proteome</keyword>
<evidence type="ECO:0000313" key="2">
    <source>
        <dbReference type="Proteomes" id="UP001472677"/>
    </source>
</evidence>
<comment type="caution">
    <text evidence="1">The sequence shown here is derived from an EMBL/GenBank/DDBJ whole genome shotgun (WGS) entry which is preliminary data.</text>
</comment>
<accession>A0ABR1ZPK5</accession>
<reference evidence="1 2" key="1">
    <citation type="journal article" date="2024" name="G3 (Bethesda)">
        <title>Genome assembly of Hibiscus sabdariffa L. provides insights into metabolisms of medicinal natural products.</title>
        <authorList>
            <person name="Kim T."/>
        </authorList>
    </citation>
    <scope>NUCLEOTIDE SEQUENCE [LARGE SCALE GENOMIC DNA]</scope>
    <source>
        <strain evidence="1">TK-2024</strain>
        <tissue evidence="1">Old leaves</tissue>
    </source>
</reference>
<dbReference type="EMBL" id="JBBPBM010001682">
    <property type="protein sequence ID" value="KAK8482643.1"/>
    <property type="molecule type" value="Genomic_DNA"/>
</dbReference>
<proteinExistence type="predicted"/>
<dbReference type="Proteomes" id="UP001472677">
    <property type="component" value="Unassembled WGS sequence"/>
</dbReference>
<sequence>MESLKLAGESSINPSEASSSPLATVGLVGRPSDELGKGVQSVLASISLESLIRDGTMLCEQGEFTKNSVEGVAIANNLQYVLEQPSAELKAKPSFRDMVIGLGNGAWFTSTIPELDVEDNCLPSEDEKSGNTIIDMTVVEPVEKFGPWMQVTSKHTRCNGTGHDGNKSLSAGTTGPNAMKGRYEVLRLQEGVARQLRVVSPSPALSLVEEVGERCDVPVMRSASSELRVHQRAKEHTVAPGKQSESHVMKAKQVLLKGFGSAYKGGNRFEKEISEIVHTIHVVQEATKKSVQMSPAVVATEIMVPAPSKLNPSNHLAVKLLPKESNEGEAVSKQPSLDVRSMSSGVALDRRLSKVKGVARCSPYPSRRKPPDRKENMDPNIVDVGEWERELSKKLSVPMPSENGDTRSVQLAETNAEADGPSGMMRVSRRL</sequence>
<name>A0ABR1ZPK5_9ROSI</name>
<gene>
    <name evidence="1" type="ORF">V6N12_018502</name>
</gene>
<protein>
    <submittedName>
        <fullName evidence="1">Uncharacterized protein</fullName>
    </submittedName>
</protein>
<organism evidence="1 2">
    <name type="scientific">Hibiscus sabdariffa</name>
    <name type="common">roselle</name>
    <dbReference type="NCBI Taxonomy" id="183260"/>
    <lineage>
        <taxon>Eukaryota</taxon>
        <taxon>Viridiplantae</taxon>
        <taxon>Streptophyta</taxon>
        <taxon>Embryophyta</taxon>
        <taxon>Tracheophyta</taxon>
        <taxon>Spermatophyta</taxon>
        <taxon>Magnoliopsida</taxon>
        <taxon>eudicotyledons</taxon>
        <taxon>Gunneridae</taxon>
        <taxon>Pentapetalae</taxon>
        <taxon>rosids</taxon>
        <taxon>malvids</taxon>
        <taxon>Malvales</taxon>
        <taxon>Malvaceae</taxon>
        <taxon>Malvoideae</taxon>
        <taxon>Hibiscus</taxon>
    </lineage>
</organism>